<evidence type="ECO:0000256" key="4">
    <source>
        <dbReference type="RuleBase" id="RU365031"/>
    </source>
</evidence>
<keyword evidence="3 4" id="KW-0012">Acyltransferase</keyword>
<dbReference type="InterPro" id="IPR003679">
    <property type="entry name" value="Amioglycoside_AcTrfase"/>
</dbReference>
<evidence type="ECO:0000256" key="2">
    <source>
        <dbReference type="ARBA" id="ARBA00022679"/>
    </source>
</evidence>
<protein>
    <recommendedName>
        <fullName evidence="4">Aminoglycoside N(3)-acetyltransferase</fullName>
        <ecNumber evidence="4">2.3.1.-</ecNumber>
    </recommendedName>
</protein>
<dbReference type="PANTHER" id="PTHR11104">
    <property type="entry name" value="AMINOGLYCOSIDE N3-ACETYLTRANSFERASE"/>
    <property type="match status" value="1"/>
</dbReference>
<dbReference type="EC" id="2.3.1.-" evidence="4"/>
<dbReference type="Proteomes" id="UP001165135">
    <property type="component" value="Unassembled WGS sequence"/>
</dbReference>
<evidence type="ECO:0000313" key="6">
    <source>
        <dbReference type="Proteomes" id="UP001165135"/>
    </source>
</evidence>
<evidence type="ECO:0000256" key="3">
    <source>
        <dbReference type="ARBA" id="ARBA00023315"/>
    </source>
</evidence>
<dbReference type="EMBL" id="BSTJ01000014">
    <property type="protein sequence ID" value="GLY80352.1"/>
    <property type="molecule type" value="Genomic_DNA"/>
</dbReference>
<evidence type="ECO:0000313" key="5">
    <source>
        <dbReference type="EMBL" id="GLY80352.1"/>
    </source>
</evidence>
<name>A0A9W6RUF2_9ACTN</name>
<dbReference type="SUPFAM" id="SSF110710">
    <property type="entry name" value="TTHA0583/YokD-like"/>
    <property type="match status" value="1"/>
</dbReference>
<dbReference type="PANTHER" id="PTHR11104:SF0">
    <property type="entry name" value="SPBETA PROPHAGE-DERIVED AMINOGLYCOSIDE N(3')-ACETYLTRANSFERASE-LIKE PROTEIN YOKD"/>
    <property type="match status" value="1"/>
</dbReference>
<comment type="similarity">
    <text evidence="1 4">Belongs to the antibiotic N-acetyltransferase family.</text>
</comment>
<organism evidence="5 6">
    <name type="scientific">Actinoallomurus iriomotensis</name>
    <dbReference type="NCBI Taxonomy" id="478107"/>
    <lineage>
        <taxon>Bacteria</taxon>
        <taxon>Bacillati</taxon>
        <taxon>Actinomycetota</taxon>
        <taxon>Actinomycetes</taxon>
        <taxon>Streptosporangiales</taxon>
        <taxon>Thermomonosporaceae</taxon>
        <taxon>Actinoallomurus</taxon>
    </lineage>
</organism>
<proteinExistence type="inferred from homology"/>
<gene>
    <name evidence="5" type="ORF">Airi01_086190</name>
</gene>
<keyword evidence="4" id="KW-0046">Antibiotic resistance</keyword>
<dbReference type="GO" id="GO:0046353">
    <property type="term" value="F:aminoglycoside 3-N-acetyltransferase activity"/>
    <property type="evidence" value="ECO:0007669"/>
    <property type="project" value="UniProtKB-EC"/>
</dbReference>
<comment type="caution">
    <text evidence="5">The sequence shown here is derived from an EMBL/GenBank/DDBJ whole genome shotgun (WGS) entry which is preliminary data.</text>
</comment>
<dbReference type="InterPro" id="IPR028345">
    <property type="entry name" value="Antibiotic_NAT-like"/>
</dbReference>
<dbReference type="AlphaFoldDB" id="A0A9W6RUF2"/>
<dbReference type="Pfam" id="PF02522">
    <property type="entry name" value="Antibiotic_NAT"/>
    <property type="match status" value="1"/>
</dbReference>
<keyword evidence="2 4" id="KW-0808">Transferase</keyword>
<comment type="catalytic activity">
    <reaction evidence="4">
        <text>a 2-deoxystreptamine antibiotic + acetyl-CoA = an N(3)-acetyl-2-deoxystreptamine antibiotic + CoA + H(+)</text>
        <dbReference type="Rhea" id="RHEA:12665"/>
        <dbReference type="ChEBI" id="CHEBI:15378"/>
        <dbReference type="ChEBI" id="CHEBI:57287"/>
        <dbReference type="ChEBI" id="CHEBI:57288"/>
        <dbReference type="ChEBI" id="CHEBI:57921"/>
        <dbReference type="ChEBI" id="CHEBI:77452"/>
        <dbReference type="EC" id="2.3.1.81"/>
    </reaction>
</comment>
<dbReference type="RefSeq" id="WP_285633151.1">
    <property type="nucleotide sequence ID" value="NZ_BSTJ01000014.1"/>
</dbReference>
<reference evidence="5" key="1">
    <citation type="submission" date="2023-03" db="EMBL/GenBank/DDBJ databases">
        <title>Actinoallomurus iriomotensis NBRC 103681.</title>
        <authorList>
            <person name="Ichikawa N."/>
            <person name="Sato H."/>
            <person name="Tonouchi N."/>
        </authorList>
    </citation>
    <scope>NUCLEOTIDE SEQUENCE</scope>
    <source>
        <strain evidence="5">NBRC 103681</strain>
    </source>
</reference>
<dbReference type="GO" id="GO:0046677">
    <property type="term" value="P:response to antibiotic"/>
    <property type="evidence" value="ECO:0007669"/>
    <property type="project" value="UniProtKB-KW"/>
</dbReference>
<evidence type="ECO:0000256" key="1">
    <source>
        <dbReference type="ARBA" id="ARBA00006383"/>
    </source>
</evidence>
<accession>A0A9W6RUF2</accession>
<sequence length="260" mass="28196">MTRDDLLSDLRTLGPRPGTALLVHTSMRRIGRLIGGATALAEAILAALGPDGTVVVPTPTPENSDSSRAHLARVEGMTAAERRRHRAAMPAFDPARTPSTGAGVFPESVRLTPGALRSEHPQTSFAAVGAQAKLIIDGHAPDCHLGEESPLARLYDLDAEVLMLGTGYDTCTALHLAEYRYTRNPPTRGYSCVIERDGEARWWTYADVVLDDRDFLAVGAAFDDTSYVRRGRVGLADSRLVSLRRLVDFAAGWFAATRER</sequence>